<dbReference type="EMBL" id="CP089977">
    <property type="protein sequence ID" value="UXZ04814.1"/>
    <property type="molecule type" value="Genomic_DNA"/>
</dbReference>
<organism evidence="1 2">
    <name type="scientific">Moraxella nasicaprae</name>
    <dbReference type="NCBI Taxonomy" id="2904122"/>
    <lineage>
        <taxon>Bacteria</taxon>
        <taxon>Pseudomonadati</taxon>
        <taxon>Pseudomonadota</taxon>
        <taxon>Gammaproteobacteria</taxon>
        <taxon>Moraxellales</taxon>
        <taxon>Moraxellaceae</taxon>
        <taxon>Moraxella</taxon>
    </lineage>
</organism>
<accession>A0ABY6F408</accession>
<evidence type="ECO:0000313" key="2">
    <source>
        <dbReference type="Proteomes" id="UP001063782"/>
    </source>
</evidence>
<protein>
    <submittedName>
        <fullName evidence="1">Uncharacterized protein</fullName>
    </submittedName>
</protein>
<evidence type="ECO:0000313" key="1">
    <source>
        <dbReference type="EMBL" id="UXZ04814.1"/>
    </source>
</evidence>
<sequence>MSGTYYLKQFSPDERWYVLYSRHPEVYIPIPDIGVIDYYQTKDYYIPYGLFIKLCDKQGLYHLWNNDKYYYVIDRHLDNLVVLKGDREFEIFSDAHNINLKPFSIPEEFLEKIRASHHKASKDGCLYD</sequence>
<dbReference type="Proteomes" id="UP001063782">
    <property type="component" value="Chromosome"/>
</dbReference>
<dbReference type="RefSeq" id="WP_263076310.1">
    <property type="nucleotide sequence ID" value="NZ_CP089977.1"/>
</dbReference>
<gene>
    <name evidence="1" type="ORF">LU297_09680</name>
</gene>
<reference evidence="1" key="1">
    <citation type="submission" date="2021-12" db="EMBL/GenBank/DDBJ databases">
        <title>taxonomy of Moraxella sp. ZY201224.</title>
        <authorList>
            <person name="Li F."/>
        </authorList>
    </citation>
    <scope>NUCLEOTIDE SEQUENCE</scope>
    <source>
        <strain evidence="1">ZY201224</strain>
    </source>
</reference>
<proteinExistence type="predicted"/>
<keyword evidence="2" id="KW-1185">Reference proteome</keyword>
<name>A0ABY6F408_9GAMM</name>